<organism evidence="1">
    <name type="scientific">Escherichia coli</name>
    <dbReference type="NCBI Taxonomy" id="562"/>
    <lineage>
        <taxon>Bacteria</taxon>
        <taxon>Pseudomonadati</taxon>
        <taxon>Pseudomonadota</taxon>
        <taxon>Gammaproteobacteria</taxon>
        <taxon>Enterobacterales</taxon>
        <taxon>Enterobacteriaceae</taxon>
        <taxon>Escherichia</taxon>
    </lineage>
</organism>
<proteinExistence type="predicted"/>
<reference evidence="1" key="1">
    <citation type="submission" date="2020-03" db="EMBL/GenBank/DDBJ databases">
        <title>Comparative analysis of multidrug resistant Escherichia coli ST216 isolates from silver gulls in Australia.</title>
        <authorList>
            <person name="Tarabai H."/>
            <person name="Wyrsch E.R."/>
            <person name="Bitar I."/>
            <person name="Djordjevic S.P."/>
            <person name="Dolejska M."/>
        </authorList>
    </citation>
    <scope>NUCLEOTIDE SEQUENCE</scope>
    <source>
        <strain evidence="1">CE1681</strain>
        <plasmid evidence="1">pCE1681-D</plasmid>
    </source>
</reference>
<dbReference type="RefSeq" id="WP_190259805.1">
    <property type="nucleotide sequence ID" value="NZ_MT180433.1"/>
</dbReference>
<geneLocation type="plasmid" evidence="1">
    <name>pCE1681-D</name>
</geneLocation>
<dbReference type="EMBL" id="MT180433">
    <property type="protein sequence ID" value="QNL33577.1"/>
    <property type="molecule type" value="Genomic_DNA"/>
</dbReference>
<evidence type="ECO:0000313" key="1">
    <source>
        <dbReference type="EMBL" id="QNL33577.1"/>
    </source>
</evidence>
<dbReference type="AlphaFoldDB" id="A0A7G9A9Z8"/>
<accession>A0A7G9A9Z8</accession>
<protein>
    <submittedName>
        <fullName evidence="1">Uncharacterized protein</fullName>
    </submittedName>
</protein>
<sequence length="133" mass="15391">MLRILLEQQGSRISLNVDEYQLHTSNSIKHKVIVDYLVNNLSRSRGIFRAEMTDSYIFENGEYFSSEYQVCDQNADSDLLLRESIAILCIPREGSSYELKGRLFSTTISDLYFLHNNDSLVVRDRNGIVDEYP</sequence>
<keyword evidence="1" id="KW-0614">Plasmid</keyword>
<name>A0A7G9A9Z8_ECOLX</name>